<dbReference type="Pfam" id="PF16859">
    <property type="entry name" value="TetR_C_11"/>
    <property type="match status" value="1"/>
</dbReference>
<dbReference type="Gene3D" id="1.10.357.10">
    <property type="entry name" value="Tetracycline Repressor, domain 2"/>
    <property type="match status" value="1"/>
</dbReference>
<dbReference type="Pfam" id="PF00440">
    <property type="entry name" value="TetR_N"/>
    <property type="match status" value="1"/>
</dbReference>
<evidence type="ECO:0000259" key="5">
    <source>
        <dbReference type="PROSITE" id="PS50977"/>
    </source>
</evidence>
<dbReference type="PROSITE" id="PS50977">
    <property type="entry name" value="HTH_TETR_2"/>
    <property type="match status" value="1"/>
</dbReference>
<dbReference type="Proteomes" id="UP000267077">
    <property type="component" value="Unassembled WGS sequence"/>
</dbReference>
<dbReference type="GO" id="GO:0003700">
    <property type="term" value="F:DNA-binding transcription factor activity"/>
    <property type="evidence" value="ECO:0007669"/>
    <property type="project" value="TreeGrafter"/>
</dbReference>
<keyword evidence="1" id="KW-0805">Transcription regulation</keyword>
<dbReference type="EMBL" id="RYZR01000007">
    <property type="protein sequence ID" value="RUL62600.1"/>
    <property type="molecule type" value="Genomic_DNA"/>
</dbReference>
<reference evidence="6 7" key="1">
    <citation type="submission" date="2018-12" db="EMBL/GenBank/DDBJ databases">
        <title>Dyella dinghuensis sp. nov. DHOA06 and Dyella choica sp. nov. 4M-K27, isolated from forest soil.</title>
        <authorList>
            <person name="Qiu L.-H."/>
            <person name="Gao Z.-H."/>
        </authorList>
    </citation>
    <scope>NUCLEOTIDE SEQUENCE [LARGE SCALE GENOMIC DNA]</scope>
    <source>
        <strain evidence="6 7">DHOA06</strain>
    </source>
</reference>
<protein>
    <submittedName>
        <fullName evidence="6">TetR/AcrR family transcriptional regulator</fullName>
    </submittedName>
</protein>
<dbReference type="InterPro" id="IPR050109">
    <property type="entry name" value="HTH-type_TetR-like_transc_reg"/>
</dbReference>
<dbReference type="PANTHER" id="PTHR30055:SF148">
    <property type="entry name" value="TETR-FAMILY TRANSCRIPTIONAL REGULATOR"/>
    <property type="match status" value="1"/>
</dbReference>
<dbReference type="GO" id="GO:0000976">
    <property type="term" value="F:transcription cis-regulatory region binding"/>
    <property type="evidence" value="ECO:0007669"/>
    <property type="project" value="TreeGrafter"/>
</dbReference>
<name>A0A3S0RD45_9GAMM</name>
<dbReference type="SUPFAM" id="SSF46689">
    <property type="entry name" value="Homeodomain-like"/>
    <property type="match status" value="1"/>
</dbReference>
<dbReference type="InterPro" id="IPR009057">
    <property type="entry name" value="Homeodomain-like_sf"/>
</dbReference>
<comment type="caution">
    <text evidence="6">The sequence shown here is derived from an EMBL/GenBank/DDBJ whole genome shotgun (WGS) entry which is preliminary data.</text>
</comment>
<keyword evidence="2 4" id="KW-0238">DNA-binding</keyword>
<dbReference type="OrthoDB" id="9796019at2"/>
<dbReference type="PANTHER" id="PTHR30055">
    <property type="entry name" value="HTH-TYPE TRANSCRIPTIONAL REGULATOR RUTR"/>
    <property type="match status" value="1"/>
</dbReference>
<dbReference type="SUPFAM" id="SSF48498">
    <property type="entry name" value="Tetracyclin repressor-like, C-terminal domain"/>
    <property type="match status" value="1"/>
</dbReference>
<gene>
    <name evidence="6" type="ORF">EKH79_14975</name>
</gene>
<evidence type="ECO:0000256" key="3">
    <source>
        <dbReference type="ARBA" id="ARBA00023163"/>
    </source>
</evidence>
<dbReference type="InterPro" id="IPR001647">
    <property type="entry name" value="HTH_TetR"/>
</dbReference>
<evidence type="ECO:0000256" key="1">
    <source>
        <dbReference type="ARBA" id="ARBA00023015"/>
    </source>
</evidence>
<dbReference type="InterPro" id="IPR036271">
    <property type="entry name" value="Tet_transcr_reg_TetR-rel_C_sf"/>
</dbReference>
<keyword evidence="7" id="KW-1185">Reference proteome</keyword>
<accession>A0A3S0RD45</accession>
<evidence type="ECO:0000313" key="6">
    <source>
        <dbReference type="EMBL" id="RUL62600.1"/>
    </source>
</evidence>
<evidence type="ECO:0000256" key="2">
    <source>
        <dbReference type="ARBA" id="ARBA00023125"/>
    </source>
</evidence>
<dbReference type="InterPro" id="IPR011075">
    <property type="entry name" value="TetR_C"/>
</dbReference>
<feature type="DNA-binding region" description="H-T-H motif" evidence="4">
    <location>
        <begin position="32"/>
        <end position="51"/>
    </location>
</feature>
<dbReference type="AlphaFoldDB" id="A0A3S0RD45"/>
<feature type="domain" description="HTH tetR-type" evidence="5">
    <location>
        <begin position="9"/>
        <end position="69"/>
    </location>
</feature>
<keyword evidence="3" id="KW-0804">Transcription</keyword>
<sequence length="192" mass="21194">MGRPPSDAAASHAAIMDAVYELLKEKPASQLTMEAVAKRAKVGKPTLYKWWPSKAALIMAMFHERLAGNLIVPHTATVEASIRVKALHLIKEFNGLFGKVMADLIAEGQSDPSILRELFENHISMRRVSAIADIEHAKAKGELAPNVDAELLIDAIFGPIYYGLLLRHTPLTEKYGNDLIDQVFQGVRSQRP</sequence>
<organism evidence="6 7">
    <name type="scientific">Dyella dinghuensis</name>
    <dbReference type="NCBI Taxonomy" id="1920169"/>
    <lineage>
        <taxon>Bacteria</taxon>
        <taxon>Pseudomonadati</taxon>
        <taxon>Pseudomonadota</taxon>
        <taxon>Gammaproteobacteria</taxon>
        <taxon>Lysobacterales</taxon>
        <taxon>Rhodanobacteraceae</taxon>
        <taxon>Dyella</taxon>
    </lineage>
</organism>
<evidence type="ECO:0000256" key="4">
    <source>
        <dbReference type="PROSITE-ProRule" id="PRU00335"/>
    </source>
</evidence>
<proteinExistence type="predicted"/>
<evidence type="ECO:0000313" key="7">
    <source>
        <dbReference type="Proteomes" id="UP000267077"/>
    </source>
</evidence>
<dbReference type="Gene3D" id="1.10.10.60">
    <property type="entry name" value="Homeodomain-like"/>
    <property type="match status" value="1"/>
</dbReference>